<feature type="transmembrane region" description="Helical" evidence="6">
    <location>
        <begin position="388"/>
        <end position="409"/>
    </location>
</feature>
<keyword evidence="3 6" id="KW-1133">Transmembrane helix</keyword>
<feature type="region of interest" description="Disordered" evidence="5">
    <location>
        <begin position="255"/>
        <end position="303"/>
    </location>
</feature>
<evidence type="ECO:0000256" key="6">
    <source>
        <dbReference type="SAM" id="Phobius"/>
    </source>
</evidence>
<dbReference type="Proteomes" id="UP000245942">
    <property type="component" value="Unassembled WGS sequence"/>
</dbReference>
<dbReference type="Pfam" id="PF05653">
    <property type="entry name" value="Mg_trans_NIPA"/>
    <property type="match status" value="2"/>
</dbReference>
<feature type="transmembrane region" description="Helical" evidence="6">
    <location>
        <begin position="60"/>
        <end position="81"/>
    </location>
</feature>
<feature type="transmembrane region" description="Helical" evidence="6">
    <location>
        <begin position="154"/>
        <end position="175"/>
    </location>
</feature>
<comment type="subcellular location">
    <subcellularLocation>
        <location evidence="1">Membrane</location>
        <topology evidence="1">Multi-pass membrane protein</topology>
    </subcellularLocation>
</comment>
<keyword evidence="8" id="KW-1185">Reference proteome</keyword>
<feature type="compositionally biased region" description="Basic residues" evidence="5">
    <location>
        <begin position="285"/>
        <end position="296"/>
    </location>
</feature>
<dbReference type="GeneID" id="37016683"/>
<feature type="region of interest" description="Disordered" evidence="5">
    <location>
        <begin position="188"/>
        <end position="207"/>
    </location>
</feature>
<dbReference type="OrthoDB" id="2504919at2759"/>
<dbReference type="InterPro" id="IPR008521">
    <property type="entry name" value="Mg_trans_NIPA"/>
</dbReference>
<feature type="compositionally biased region" description="Low complexity" evidence="5">
    <location>
        <begin position="573"/>
        <end position="587"/>
    </location>
</feature>
<feature type="transmembrane region" description="Helical" evidence="6">
    <location>
        <begin position="12"/>
        <end position="36"/>
    </location>
</feature>
<gene>
    <name evidence="7" type="ORF">BCV69DRAFT_312644</name>
</gene>
<feature type="compositionally biased region" description="Low complexity" evidence="5">
    <location>
        <begin position="805"/>
        <end position="830"/>
    </location>
</feature>
<name>A0A316U8J6_9BASI</name>
<feature type="region of interest" description="Disordered" evidence="5">
    <location>
        <begin position="487"/>
        <end position="553"/>
    </location>
</feature>
<feature type="compositionally biased region" description="Low complexity" evidence="5">
    <location>
        <begin position="519"/>
        <end position="532"/>
    </location>
</feature>
<feature type="region of interest" description="Disordered" evidence="5">
    <location>
        <begin position="566"/>
        <end position="617"/>
    </location>
</feature>
<dbReference type="PANTHER" id="PTHR12570:SF86">
    <property type="entry name" value="ADR321CP"/>
    <property type="match status" value="1"/>
</dbReference>
<feature type="transmembrane region" description="Helical" evidence="6">
    <location>
        <begin position="315"/>
        <end position="337"/>
    </location>
</feature>
<dbReference type="AlphaFoldDB" id="A0A316U8J6"/>
<proteinExistence type="predicted"/>
<evidence type="ECO:0000313" key="8">
    <source>
        <dbReference type="Proteomes" id="UP000245942"/>
    </source>
</evidence>
<accession>A0A316U8J6</accession>
<protein>
    <recommendedName>
        <fullName evidence="9">DUF803-domain-containing protein</fullName>
    </recommendedName>
</protein>
<feature type="compositionally biased region" description="Basic and acidic residues" evidence="5">
    <location>
        <begin position="656"/>
        <end position="669"/>
    </location>
</feature>
<organism evidence="7 8">
    <name type="scientific">Pseudomicrostroma glucosiphilum</name>
    <dbReference type="NCBI Taxonomy" id="1684307"/>
    <lineage>
        <taxon>Eukaryota</taxon>
        <taxon>Fungi</taxon>
        <taxon>Dikarya</taxon>
        <taxon>Basidiomycota</taxon>
        <taxon>Ustilaginomycotina</taxon>
        <taxon>Exobasidiomycetes</taxon>
        <taxon>Microstromatales</taxon>
        <taxon>Microstromatales incertae sedis</taxon>
        <taxon>Pseudomicrostroma</taxon>
    </lineage>
</organism>
<dbReference type="GO" id="GO:0016020">
    <property type="term" value="C:membrane"/>
    <property type="evidence" value="ECO:0007669"/>
    <property type="project" value="UniProtKB-SubCell"/>
</dbReference>
<evidence type="ECO:0000256" key="4">
    <source>
        <dbReference type="ARBA" id="ARBA00023136"/>
    </source>
</evidence>
<evidence type="ECO:0000256" key="3">
    <source>
        <dbReference type="ARBA" id="ARBA00022989"/>
    </source>
</evidence>
<feature type="transmembrane region" description="Helical" evidence="6">
    <location>
        <begin position="87"/>
        <end position="107"/>
    </location>
</feature>
<feature type="compositionally biased region" description="Polar residues" evidence="5">
    <location>
        <begin position="255"/>
        <end position="271"/>
    </location>
</feature>
<dbReference type="EMBL" id="KZ819327">
    <property type="protein sequence ID" value="PWN20693.1"/>
    <property type="molecule type" value="Genomic_DNA"/>
</dbReference>
<dbReference type="GO" id="GO:0015095">
    <property type="term" value="F:magnesium ion transmembrane transporter activity"/>
    <property type="evidence" value="ECO:0007669"/>
    <property type="project" value="InterPro"/>
</dbReference>
<feature type="compositionally biased region" description="Polar residues" evidence="5">
    <location>
        <begin position="596"/>
        <end position="605"/>
    </location>
</feature>
<reference evidence="7 8" key="1">
    <citation type="journal article" date="2018" name="Mol. Biol. Evol.">
        <title>Broad Genomic Sampling Reveals a Smut Pathogenic Ancestry of the Fungal Clade Ustilaginomycotina.</title>
        <authorList>
            <person name="Kijpornyongpan T."/>
            <person name="Mondo S.J."/>
            <person name="Barry K."/>
            <person name="Sandor L."/>
            <person name="Lee J."/>
            <person name="Lipzen A."/>
            <person name="Pangilinan J."/>
            <person name="LaButti K."/>
            <person name="Hainaut M."/>
            <person name="Henrissat B."/>
            <person name="Grigoriev I.V."/>
            <person name="Spatafora J.W."/>
            <person name="Aime M.C."/>
        </authorList>
    </citation>
    <scope>NUCLEOTIDE SEQUENCE [LARGE SCALE GENOMIC DNA]</scope>
    <source>
        <strain evidence="7 8">MCA 4718</strain>
    </source>
</reference>
<feature type="region of interest" description="Disordered" evidence="5">
    <location>
        <begin position="640"/>
        <end position="775"/>
    </location>
</feature>
<feature type="compositionally biased region" description="Low complexity" evidence="5">
    <location>
        <begin position="744"/>
        <end position="775"/>
    </location>
</feature>
<evidence type="ECO:0000256" key="1">
    <source>
        <dbReference type="ARBA" id="ARBA00004141"/>
    </source>
</evidence>
<keyword evidence="4 6" id="KW-0472">Membrane</keyword>
<sequence length="874" mass="91887">MADDGSDAPSGAVVSVPLAIALGLLASFVQSLGLTIQRKSHLIAARQPLECRPAEWRQPLWLVGFAIFIVANIGGTIFQIGALPIVMLAPLGAVSLLYNALLAKFLLEDALGSTMVGGTALILVGAVLIGYFGAIQEPPHSLDELLSLFGRPPFIALSTILFMAFACILVIAHLAEWQLLLHLNAPPPSPTIRSSKNHRGKKHYARLTRRWSAPTLAPLDEVSETTSGVATPVLAVRDQERLQQTRDESLLQSLASKRQSANGGASRPGSNSRKDYGSRDEHEPRKSRRSSPRRKPIVVPELDKESTDAVKKTKLLLAVGFAAVSGTLSGLCLLLAKSGVELLVLTFGLGRNQFNRIGSWALVGIMLLAAVAQLWYLNKSLRMADPTLVCPLAFCFYNTSSIALGLVYFNQLSSISGLSLCLVVVGIVILLTGVIIVSSKPPSVAEAEAEMAEGSGLDRLLSPVNDHILSPTSADATESEALLANAGGIAGPHLPPPNLTLTLPPASDSQAGRGALTDSPPSLGSPLGSPTSPERPRRRSSLSKPRSASASHHHVVGLGLQPAFHYVEGSGDPTPLSPSKTTLSSATQRGLPGSPRTPSTVISPTASSARDRRRRSSAHMYSTILSRGLSIGLSPASPGFHIGPFSPADEEEEEAEARAEAEAERRRILAGDLEGQGGRGARGRGKALAQRMDRRTLSDGFLDGMRDSVPPVALDGTGSGSALDVSSPEPQPLAEGSSTFPVASSSSQQTQQPQSQDARTLAPTGEPSAAPSSASTSAFRLFLPSVALDSTTLSERLSRLNPLGPTTNSSSSAAAPRPGAGSNPSLPGGTFVRGGGGRGAYWPSLTGGVRQWWSQNVNGREEFREGERRRLLDG</sequence>
<evidence type="ECO:0000256" key="2">
    <source>
        <dbReference type="ARBA" id="ARBA00022692"/>
    </source>
</evidence>
<evidence type="ECO:0008006" key="9">
    <source>
        <dbReference type="Google" id="ProtNLM"/>
    </source>
</evidence>
<evidence type="ECO:0000313" key="7">
    <source>
        <dbReference type="EMBL" id="PWN20693.1"/>
    </source>
</evidence>
<dbReference type="RefSeq" id="XP_025347853.1">
    <property type="nucleotide sequence ID" value="XM_025494949.1"/>
</dbReference>
<feature type="transmembrane region" description="Helical" evidence="6">
    <location>
        <begin position="415"/>
        <end position="437"/>
    </location>
</feature>
<dbReference type="PANTHER" id="PTHR12570">
    <property type="match status" value="1"/>
</dbReference>
<evidence type="ECO:0000256" key="5">
    <source>
        <dbReference type="SAM" id="MobiDB-lite"/>
    </source>
</evidence>
<keyword evidence="2 6" id="KW-0812">Transmembrane</keyword>
<feature type="compositionally biased region" description="Basic residues" evidence="5">
    <location>
        <begin position="195"/>
        <end position="207"/>
    </location>
</feature>
<feature type="compositionally biased region" description="Basic and acidic residues" evidence="5">
    <location>
        <begin position="272"/>
        <end position="284"/>
    </location>
</feature>
<feature type="transmembrane region" description="Helical" evidence="6">
    <location>
        <begin position="357"/>
        <end position="376"/>
    </location>
</feature>
<feature type="region of interest" description="Disordered" evidence="5">
    <location>
        <begin position="798"/>
        <end position="845"/>
    </location>
</feature>
<feature type="transmembrane region" description="Helical" evidence="6">
    <location>
        <begin position="114"/>
        <end position="134"/>
    </location>
</feature>